<reference evidence="2 3" key="1">
    <citation type="submission" date="2018-06" db="EMBL/GenBank/DDBJ databases">
        <title>Genomic Encyclopedia of Archaeal and Bacterial Type Strains, Phase II (KMG-II): from individual species to whole genera.</title>
        <authorList>
            <person name="Goeker M."/>
        </authorList>
    </citation>
    <scope>NUCLEOTIDE SEQUENCE [LARGE SCALE GENOMIC DNA]</scope>
    <source>
        <strain evidence="2 3">DSM 23446</strain>
    </source>
</reference>
<evidence type="ECO:0000256" key="1">
    <source>
        <dbReference type="SAM" id="Phobius"/>
    </source>
</evidence>
<dbReference type="AlphaFoldDB" id="A0A327PIA6"/>
<dbReference type="EMBL" id="QLLK01000004">
    <property type="protein sequence ID" value="RAI91373.1"/>
    <property type="molecule type" value="Genomic_DNA"/>
</dbReference>
<feature type="transmembrane region" description="Helical" evidence="1">
    <location>
        <begin position="23"/>
        <end position="44"/>
    </location>
</feature>
<dbReference type="Pfam" id="PF10825">
    <property type="entry name" value="DUF2752"/>
    <property type="match status" value="1"/>
</dbReference>
<keyword evidence="3" id="KW-1185">Reference proteome</keyword>
<name>A0A327PIA6_9BACT</name>
<feature type="transmembrane region" description="Helical" evidence="1">
    <location>
        <begin position="88"/>
        <end position="107"/>
    </location>
</feature>
<protein>
    <submittedName>
        <fullName evidence="2">Uncharacterized protein DUF2752</fullName>
    </submittedName>
</protein>
<evidence type="ECO:0000313" key="3">
    <source>
        <dbReference type="Proteomes" id="UP000249610"/>
    </source>
</evidence>
<dbReference type="InterPro" id="IPR021215">
    <property type="entry name" value="DUF2752"/>
</dbReference>
<sequence length="117" mass="13115">MEAFLINGIFFVHQVNMKVITRWISILPLELIFWIGSLVAIILLDPHGGSHLSLCPLSQLGIDWCPGCGLGRSMSLLSKGEFQASWEMHPLALLAYAVIISRIWQLIKNLKTTHNYG</sequence>
<keyword evidence="1" id="KW-1133">Transmembrane helix</keyword>
<accession>A0A327PIA6</accession>
<proteinExistence type="predicted"/>
<keyword evidence="1" id="KW-0812">Transmembrane</keyword>
<comment type="caution">
    <text evidence="2">The sequence shown here is derived from an EMBL/GenBank/DDBJ whole genome shotgun (WGS) entry which is preliminary data.</text>
</comment>
<organism evidence="2 3">
    <name type="scientific">Algoriphagus yeomjeoni</name>
    <dbReference type="NCBI Taxonomy" id="291403"/>
    <lineage>
        <taxon>Bacteria</taxon>
        <taxon>Pseudomonadati</taxon>
        <taxon>Bacteroidota</taxon>
        <taxon>Cytophagia</taxon>
        <taxon>Cytophagales</taxon>
        <taxon>Cyclobacteriaceae</taxon>
        <taxon>Algoriphagus</taxon>
    </lineage>
</organism>
<evidence type="ECO:0000313" key="2">
    <source>
        <dbReference type="EMBL" id="RAI91373.1"/>
    </source>
</evidence>
<gene>
    <name evidence="2" type="ORF">LV83_01558</name>
</gene>
<dbReference type="Proteomes" id="UP000249610">
    <property type="component" value="Unassembled WGS sequence"/>
</dbReference>
<keyword evidence="1" id="KW-0472">Membrane</keyword>